<dbReference type="Proteomes" id="UP000007100">
    <property type="component" value="Chromosome"/>
</dbReference>
<dbReference type="HOGENOM" id="CLU_027926_0_0_5"/>
<organism evidence="1 2">
    <name type="scientific">Acidiphilium multivorum (strain DSM 11245 / JCM 8867 / NBRC 100883 / AIU 301)</name>
    <dbReference type="NCBI Taxonomy" id="926570"/>
    <lineage>
        <taxon>Bacteria</taxon>
        <taxon>Pseudomonadati</taxon>
        <taxon>Pseudomonadota</taxon>
        <taxon>Alphaproteobacteria</taxon>
        <taxon>Acetobacterales</taxon>
        <taxon>Acidocellaceae</taxon>
        <taxon>Acidiphilium</taxon>
    </lineage>
</organism>
<protein>
    <recommendedName>
        <fullName evidence="3">Tetratricopeptide repeat protein</fullName>
    </recommendedName>
</protein>
<dbReference type="KEGG" id="amv:ACMV_19310"/>
<evidence type="ECO:0000313" key="2">
    <source>
        <dbReference type="Proteomes" id="UP000007100"/>
    </source>
</evidence>
<reference evidence="1 2" key="1">
    <citation type="submission" date="2010-12" db="EMBL/GenBank/DDBJ databases">
        <title>Whole genome sequence of Acidiphilium multivorum AIU301.</title>
        <authorList>
            <person name="Narita-Yamada S."/>
            <person name="Nakamura S."/>
            <person name="Ito N."/>
            <person name="Takarada H."/>
            <person name="Katano Y."/>
            <person name="Nakazawa H."/>
            <person name="Hosoyama A."/>
            <person name="Yamada R."/>
            <person name="Fujita N."/>
        </authorList>
    </citation>
    <scope>NUCLEOTIDE SEQUENCE [LARGE SCALE GENOMIC DNA]</scope>
    <source>
        <strain evidence="2">DSM 11245 / JCM 8867 / AIU301</strain>
    </source>
</reference>
<evidence type="ECO:0008006" key="3">
    <source>
        <dbReference type="Google" id="ProtNLM"/>
    </source>
</evidence>
<sequence length="651" mass="72532">MPVSFNKGAINLKCDRSAAVVSMSDPRTGRPLLVGTVLGSCSIKSNLSGPGYRFIPASRGIAVVASSDAITLSPEPSGFVLQAMEPEARLPIGNPFVKPPLTDVSDTPNGINLPQYGIIGLRRRLGIERVAVAEAPPLDRREATFRLARVMLALDMGPEAGAALDRLAQSQPYIVRSAQWQLLHAVSDIVSFHPNKALKHLQKMPKSEDQANFWRGVADAEIYNNQNSGNILRKYINVLSALPVALRGQVTPIVAEALIRSGKIHALEQLFQLFPNEKYLRLEKAELQEKLGNNKNALISYHDIIKSRNNRDAAIAFSRMIMLEYKLNKIDAKSAASLLLNHIYDWRGEHHELSLRLHLAQLQAAYGAWTEAMAGLNRALILFPNETDSINGLRQKFFNTLENDDNLKKMSPLAAAALIEDNMDLIPGSSLGMPVLKILSSKLLDLGLNHPSEKIFNTIIKTVKNDRKKFELSIDLAKFQIRQNNLDSAQIILNRINNLPLSFDQKRIIDKLNNEMETMKKNKHVDEKIFIEEKHKNSELKKIIIDADRKKDWKTEEHALSALARLQIPKSGMLSNSEAQIAVNLAFTASKMHDISKINEIKNDYINRIPAGPQSALFMVITDPPISKKGNLQDAIRKIKNLESVVGDNKK</sequence>
<keyword evidence="2" id="KW-1185">Reference proteome</keyword>
<dbReference type="InterPro" id="IPR011990">
    <property type="entry name" value="TPR-like_helical_dom_sf"/>
</dbReference>
<name>F0IZR8_ACIMA</name>
<gene>
    <name evidence="1" type="ordered locus">ACMV_19310</name>
</gene>
<proteinExistence type="predicted"/>
<accession>F0IZR8</accession>
<dbReference type="AlphaFoldDB" id="F0IZR8"/>
<dbReference type="SUPFAM" id="SSF48452">
    <property type="entry name" value="TPR-like"/>
    <property type="match status" value="1"/>
</dbReference>
<evidence type="ECO:0000313" key="1">
    <source>
        <dbReference type="EMBL" id="BAJ81278.1"/>
    </source>
</evidence>
<dbReference type="EMBL" id="AP012035">
    <property type="protein sequence ID" value="BAJ81278.1"/>
    <property type="molecule type" value="Genomic_DNA"/>
</dbReference>